<evidence type="ECO:0000313" key="3">
    <source>
        <dbReference type="Proteomes" id="UP000199114"/>
    </source>
</evidence>
<evidence type="ECO:0000313" key="2">
    <source>
        <dbReference type="EMBL" id="SER20468.1"/>
    </source>
</evidence>
<feature type="region of interest" description="Disordered" evidence="1">
    <location>
        <begin position="257"/>
        <end position="277"/>
    </location>
</feature>
<dbReference type="Proteomes" id="UP000199114">
    <property type="component" value="Unassembled WGS sequence"/>
</dbReference>
<dbReference type="EMBL" id="FOFD01000004">
    <property type="protein sequence ID" value="SER20468.1"/>
    <property type="molecule type" value="Genomic_DNA"/>
</dbReference>
<keyword evidence="3" id="KW-1185">Reference proteome</keyword>
<organism evidence="2 3">
    <name type="scientific">Natrinema salaciae</name>
    <dbReference type="NCBI Taxonomy" id="1186196"/>
    <lineage>
        <taxon>Archaea</taxon>
        <taxon>Methanobacteriati</taxon>
        <taxon>Methanobacteriota</taxon>
        <taxon>Stenosarchaea group</taxon>
        <taxon>Halobacteria</taxon>
        <taxon>Halobacteriales</taxon>
        <taxon>Natrialbaceae</taxon>
        <taxon>Natrinema</taxon>
    </lineage>
</organism>
<name>A0A1H9M9V7_9EURY</name>
<gene>
    <name evidence="2" type="ORF">SAMN04489841_3271</name>
</gene>
<protein>
    <submittedName>
        <fullName evidence="2">Uncharacterized protein</fullName>
    </submittedName>
</protein>
<sequence>MIAGSGSVLAAETIGFSTTGADREVRFETVSDADAYLGLAADGVAADGLLFEGDPRRPPATFDVHNRLPEPIAITIAVDDVRFVSADGVPVSGDRIVVGEDERDRLGPGERLENVTVGLPRDTERTADVVTGAIRIDADGEATRIDVEREITLERPDVTVEAARLDAYRTDDGRFEHEWSLRDVDTDGVALEGLRFDYSGVDAGGALDFTETDGPSVSVAVDDGEYAGSIERRRPTRLEVALESPIAVESEPIEIVLTNTGPPASPGGGRESPSGATLELVGHGVSTRVEGGWRRP</sequence>
<proteinExistence type="predicted"/>
<reference evidence="3" key="1">
    <citation type="submission" date="2016-10" db="EMBL/GenBank/DDBJ databases">
        <authorList>
            <person name="Varghese N."/>
            <person name="Submissions S."/>
        </authorList>
    </citation>
    <scope>NUCLEOTIDE SEQUENCE [LARGE SCALE GENOMIC DNA]</scope>
    <source>
        <strain evidence="3">DSM 25055</strain>
    </source>
</reference>
<dbReference type="AlphaFoldDB" id="A0A1H9M9V7"/>
<evidence type="ECO:0000256" key="1">
    <source>
        <dbReference type="SAM" id="MobiDB-lite"/>
    </source>
</evidence>
<accession>A0A1H9M9V7</accession>